<reference evidence="3" key="1">
    <citation type="journal article" date="2019" name="Int. J. Syst. Evol. Microbiol.">
        <title>The Global Catalogue of Microorganisms (GCM) 10K type strain sequencing project: providing services to taxonomists for standard genome sequencing and annotation.</title>
        <authorList>
            <consortium name="The Broad Institute Genomics Platform"/>
            <consortium name="The Broad Institute Genome Sequencing Center for Infectious Disease"/>
            <person name="Wu L."/>
            <person name="Ma J."/>
        </authorList>
    </citation>
    <scope>NUCLEOTIDE SEQUENCE [LARGE SCALE GENOMIC DNA]</scope>
    <source>
        <strain evidence="3">CCUG 42001</strain>
    </source>
</reference>
<dbReference type="InterPro" id="IPR010026">
    <property type="entry name" value="Phage_holin_LL-H"/>
</dbReference>
<keyword evidence="1" id="KW-0472">Membrane</keyword>
<dbReference type="EMBL" id="JBHSTQ010000002">
    <property type="protein sequence ID" value="MFC6385412.1"/>
    <property type="molecule type" value="Genomic_DNA"/>
</dbReference>
<evidence type="ECO:0000313" key="3">
    <source>
        <dbReference type="Proteomes" id="UP001596267"/>
    </source>
</evidence>
<dbReference type="Pfam" id="PF09682">
    <property type="entry name" value="Phage_holin_6_1"/>
    <property type="match status" value="1"/>
</dbReference>
<keyword evidence="1" id="KW-0812">Transmembrane</keyword>
<feature type="transmembrane region" description="Helical" evidence="1">
    <location>
        <begin position="12"/>
        <end position="33"/>
    </location>
</feature>
<organism evidence="2 3">
    <name type="scientific">Sporolactobacillus kofuensis</name>
    <dbReference type="NCBI Taxonomy" id="269672"/>
    <lineage>
        <taxon>Bacteria</taxon>
        <taxon>Bacillati</taxon>
        <taxon>Bacillota</taxon>
        <taxon>Bacilli</taxon>
        <taxon>Bacillales</taxon>
        <taxon>Sporolactobacillaceae</taxon>
        <taxon>Sporolactobacillus</taxon>
    </lineage>
</organism>
<evidence type="ECO:0000313" key="2">
    <source>
        <dbReference type="EMBL" id="MFC6385412.1"/>
    </source>
</evidence>
<keyword evidence="3" id="KW-1185">Reference proteome</keyword>
<proteinExistence type="predicted"/>
<evidence type="ECO:0000256" key="1">
    <source>
        <dbReference type="SAM" id="Phobius"/>
    </source>
</evidence>
<gene>
    <name evidence="2" type="ORF">ACFP7A_02260</name>
</gene>
<name>A0ABW1WCX3_9BACL</name>
<sequence length="111" mass="12606">MQEFLKYVVDPVASVVIPALVAYILNVGVPYIIDKLMKSKAAFLVKAAESTFRGSDRGEEKYEVVADSLLRFARKRLLYFIKDEKLKAYIEAAVTELHAELPKAIEKTKKR</sequence>
<dbReference type="Proteomes" id="UP001596267">
    <property type="component" value="Unassembled WGS sequence"/>
</dbReference>
<keyword evidence="1" id="KW-1133">Transmembrane helix</keyword>
<accession>A0ABW1WCX3</accession>
<dbReference type="RefSeq" id="WP_253052256.1">
    <property type="nucleotide sequence ID" value="NZ_JAMXWN010000001.1"/>
</dbReference>
<comment type="caution">
    <text evidence="2">The sequence shown here is derived from an EMBL/GenBank/DDBJ whole genome shotgun (WGS) entry which is preliminary data.</text>
</comment>
<protein>
    <submittedName>
        <fullName evidence="2">Phage holin, LLH family</fullName>
    </submittedName>
</protein>